<comment type="subcellular location">
    <subcellularLocation>
        <location evidence="1">Membrane</location>
        <topology evidence="1">Single-pass type I membrane protein</topology>
    </subcellularLocation>
</comment>
<dbReference type="InterPro" id="IPR006689">
    <property type="entry name" value="Small_GTPase_ARF/SAR"/>
</dbReference>
<dbReference type="Gene3D" id="3.40.50.300">
    <property type="entry name" value="P-loop containing nucleotide triphosphate hydrolases"/>
    <property type="match status" value="1"/>
</dbReference>
<dbReference type="GO" id="GO:0016020">
    <property type="term" value="C:membrane"/>
    <property type="evidence" value="ECO:0007669"/>
    <property type="project" value="UniProtKB-SubCell"/>
</dbReference>
<evidence type="ECO:0000313" key="18">
    <source>
        <dbReference type="Proteomes" id="UP001166674"/>
    </source>
</evidence>
<evidence type="ECO:0000256" key="16">
    <source>
        <dbReference type="SAM" id="Phobius"/>
    </source>
</evidence>
<name>A0AA41T3G7_SCICA</name>
<keyword evidence="10 16" id="KW-0472">Membrane</keyword>
<evidence type="ECO:0000256" key="3">
    <source>
        <dbReference type="ARBA" id="ARBA00010297"/>
    </source>
</evidence>
<dbReference type="InterPro" id="IPR005225">
    <property type="entry name" value="Small_GTP-bd"/>
</dbReference>
<evidence type="ECO:0000256" key="4">
    <source>
        <dbReference type="ARBA" id="ARBA00022692"/>
    </source>
</evidence>
<dbReference type="PRINTS" id="PR00328">
    <property type="entry name" value="SAR1GTPBP"/>
</dbReference>
<feature type="binding site" evidence="13">
    <location>
        <position position="69"/>
    </location>
    <ligand>
        <name>GTP</name>
        <dbReference type="ChEBI" id="CHEBI:37565"/>
    </ligand>
</feature>
<feature type="binding site" evidence="14">
    <location>
        <position position="47"/>
    </location>
    <ligand>
        <name>Mg(2+)</name>
        <dbReference type="ChEBI" id="CHEBI:18420"/>
    </ligand>
</feature>
<organism evidence="17 18">
    <name type="scientific">Sciurus carolinensis</name>
    <name type="common">Eastern gray squirrel</name>
    <dbReference type="NCBI Taxonomy" id="30640"/>
    <lineage>
        <taxon>Eukaryota</taxon>
        <taxon>Metazoa</taxon>
        <taxon>Chordata</taxon>
        <taxon>Craniata</taxon>
        <taxon>Vertebrata</taxon>
        <taxon>Euteleostomi</taxon>
        <taxon>Mammalia</taxon>
        <taxon>Eutheria</taxon>
        <taxon>Euarchontoglires</taxon>
        <taxon>Glires</taxon>
        <taxon>Rodentia</taxon>
        <taxon>Sciuromorpha</taxon>
        <taxon>Sciuridae</taxon>
        <taxon>Sciurinae</taxon>
        <taxon>Sciurini</taxon>
        <taxon>Sciurus</taxon>
    </lineage>
</organism>
<comment type="caution">
    <text evidence="17">The sequence shown here is derived from an EMBL/GenBank/DDBJ whole genome shotgun (WGS) entry which is preliminary data.</text>
</comment>
<dbReference type="SMART" id="SM00177">
    <property type="entry name" value="ARF"/>
    <property type="match status" value="1"/>
</dbReference>
<dbReference type="GO" id="GO:0003924">
    <property type="term" value="F:GTPase activity"/>
    <property type="evidence" value="ECO:0007669"/>
    <property type="project" value="InterPro"/>
</dbReference>
<evidence type="ECO:0000256" key="5">
    <source>
        <dbReference type="ARBA" id="ARBA00022707"/>
    </source>
</evidence>
<evidence type="ECO:0000256" key="11">
    <source>
        <dbReference type="ARBA" id="ARBA00023180"/>
    </source>
</evidence>
<evidence type="ECO:0000256" key="10">
    <source>
        <dbReference type="ARBA" id="ARBA00023136"/>
    </source>
</evidence>
<dbReference type="FunFam" id="3.40.50.300:FF:000294">
    <property type="entry name" value="ADP-ribosylation factor-like protein 5A"/>
    <property type="match status" value="1"/>
</dbReference>
<evidence type="ECO:0000256" key="8">
    <source>
        <dbReference type="ARBA" id="ARBA00022989"/>
    </source>
</evidence>
<gene>
    <name evidence="17" type="ORF">SUZIE_189750</name>
</gene>
<accession>A0AA41T3G7</accession>
<dbReference type="GO" id="GO:0046872">
    <property type="term" value="F:metal ion binding"/>
    <property type="evidence" value="ECO:0007669"/>
    <property type="project" value="UniProtKB-KW"/>
</dbReference>
<feature type="transmembrane region" description="Helical" evidence="16">
    <location>
        <begin position="550"/>
        <end position="575"/>
    </location>
</feature>
<feature type="region of interest" description="Disordered" evidence="15">
    <location>
        <begin position="513"/>
        <end position="545"/>
    </location>
</feature>
<evidence type="ECO:0000256" key="6">
    <source>
        <dbReference type="ARBA" id="ARBA00022729"/>
    </source>
</evidence>
<keyword evidence="7 13" id="KW-0547">Nucleotide-binding</keyword>
<dbReference type="SMART" id="SM00178">
    <property type="entry name" value="SAR"/>
    <property type="match status" value="1"/>
</dbReference>
<dbReference type="SUPFAM" id="SSF52540">
    <property type="entry name" value="P-loop containing nucleoside triphosphate hydrolases"/>
    <property type="match status" value="1"/>
</dbReference>
<dbReference type="PANTHER" id="PTHR13055:SF10">
    <property type="entry name" value="PLEXIN DOMAIN-CONTAINING PROTEIN 1"/>
    <property type="match status" value="1"/>
</dbReference>
<keyword evidence="14" id="KW-0479">Metal-binding</keyword>
<dbReference type="Proteomes" id="UP001166674">
    <property type="component" value="Unassembled WGS sequence"/>
</dbReference>
<keyword evidence="5" id="KW-0519">Myristate</keyword>
<dbReference type="InterPro" id="IPR031152">
    <property type="entry name" value="PLXDC"/>
</dbReference>
<keyword evidence="4 16" id="KW-0812">Transmembrane</keyword>
<dbReference type="EMBL" id="JAATJV010411964">
    <property type="protein sequence ID" value="MBZ3886798.1"/>
    <property type="molecule type" value="Genomic_DNA"/>
</dbReference>
<keyword evidence="11" id="KW-0325">Glycoprotein</keyword>
<evidence type="ECO:0000256" key="2">
    <source>
        <dbReference type="ARBA" id="ARBA00010290"/>
    </source>
</evidence>
<dbReference type="InterPro" id="IPR002165">
    <property type="entry name" value="Plexin_repeat"/>
</dbReference>
<comment type="similarity">
    <text evidence="3">Belongs to the plexin family.</text>
</comment>
<evidence type="ECO:0000256" key="13">
    <source>
        <dbReference type="PIRSR" id="PIRSR606689-1"/>
    </source>
</evidence>
<dbReference type="PROSITE" id="PS51417">
    <property type="entry name" value="ARF"/>
    <property type="match status" value="1"/>
</dbReference>
<sequence length="628" mass="70173">MGQLIAKLMGIFGNQEHKVIIVGLDNAGKTTILYQFLTNEVVHTCPTIGSNVEEIVLRKTHFLMWDIGGQEALRSTWSTYYSNTEFVILVIDSTDRDRLSTTREELYKMLAHEALRDASVLIFANKQDVKDSMTTVEISQFLTLSAIRDHPWHIQGCCALTGEGLVAARPGSDPPMDRGHQNPTPVSLLSESGSQLATGPNQMKGVELLKSGWWEDNHSYYVSRVYGPSEPRSRELWVDVGEANQNQVKVHRILSNTHRQASRVVLSFDFPFYGHPLRQITIATGGFIFMGDVIHRMLTATQYVAPLMANFNPGYSDNSTVSYFDNGTVFVVQWDHVYLQGREDRGSFTFQAALHRDGRIVFGYKEIPMSVLEISSSQHPVKAGLSDAFMIVNPSLDIPESRRRTIFEYHRVELDSSKITSTSAVEFTPLPTCLQHRSCDTCMSSDLTFNCSWCHVLQRCSSGFDRYRQEWLAYGCAQEAEGSTCEDFQDEDHYSASPDSSLRPLDGDLTTTSSSLFSDSLTTEDDTKSNPYAGDGLQDNLSPKTKGPPVHLGTIVGIVLAVLLVAAIILAGIYINGHPNSNAALFFIERRPHHWPAMKFRNHPNHSTYTEVEPAGHEKEGFVEAEQC</sequence>
<dbReference type="PANTHER" id="PTHR13055">
    <property type="entry name" value="TUMOR ENDOTHELIAL MARKER 7 RELATED"/>
    <property type="match status" value="1"/>
</dbReference>
<dbReference type="AlphaFoldDB" id="A0AA41T3G7"/>
<keyword evidence="12" id="KW-0449">Lipoprotein</keyword>
<evidence type="ECO:0000256" key="7">
    <source>
        <dbReference type="ARBA" id="ARBA00022741"/>
    </source>
</evidence>
<dbReference type="InterPro" id="IPR027417">
    <property type="entry name" value="P-loop_NTPase"/>
</dbReference>
<evidence type="ECO:0000256" key="15">
    <source>
        <dbReference type="SAM" id="MobiDB-lite"/>
    </source>
</evidence>
<feature type="binding site" evidence="14">
    <location>
        <position position="30"/>
    </location>
    <ligand>
        <name>Mg(2+)</name>
        <dbReference type="ChEBI" id="CHEBI:18420"/>
    </ligand>
</feature>
<dbReference type="Pfam" id="PF00025">
    <property type="entry name" value="Arf"/>
    <property type="match status" value="1"/>
</dbReference>
<dbReference type="GO" id="GO:1903292">
    <property type="term" value="P:protein localization to Golgi membrane"/>
    <property type="evidence" value="ECO:0007669"/>
    <property type="project" value="UniProtKB-ARBA"/>
</dbReference>
<feature type="binding site" evidence="13">
    <location>
        <begin position="125"/>
        <end position="128"/>
    </location>
    <ligand>
        <name>GTP</name>
        <dbReference type="ChEBI" id="CHEBI:37565"/>
    </ligand>
</feature>
<proteinExistence type="inferred from homology"/>
<dbReference type="GO" id="GO:0005525">
    <property type="term" value="F:GTP binding"/>
    <property type="evidence" value="ECO:0007669"/>
    <property type="project" value="UniProtKB-KW"/>
</dbReference>
<feature type="binding site" evidence="13">
    <location>
        <begin position="23"/>
        <end position="30"/>
    </location>
    <ligand>
        <name>GTP</name>
        <dbReference type="ChEBI" id="CHEBI:37565"/>
    </ligand>
</feature>
<keyword evidence="9 13" id="KW-0342">GTP-binding</keyword>
<dbReference type="Pfam" id="PF01437">
    <property type="entry name" value="PSI"/>
    <property type="match status" value="1"/>
</dbReference>
<dbReference type="NCBIfam" id="TIGR00231">
    <property type="entry name" value="small_GTP"/>
    <property type="match status" value="1"/>
</dbReference>
<evidence type="ECO:0000313" key="17">
    <source>
        <dbReference type="EMBL" id="MBZ3886798.1"/>
    </source>
</evidence>
<reference evidence="17" key="1">
    <citation type="submission" date="2020-03" db="EMBL/GenBank/DDBJ databases">
        <title>Studies in the Genomics of Life Span.</title>
        <authorList>
            <person name="Glass D."/>
        </authorList>
    </citation>
    <scope>NUCLEOTIDE SEQUENCE</scope>
    <source>
        <strain evidence="17">SUZIE</strain>
        <tissue evidence="17">Muscle</tissue>
    </source>
</reference>
<comment type="similarity">
    <text evidence="2">Belongs to the small GTPase superfamily. Arf family.</text>
</comment>
<evidence type="ECO:0000256" key="14">
    <source>
        <dbReference type="PIRSR" id="PIRSR606689-2"/>
    </source>
</evidence>
<protein>
    <submittedName>
        <fullName evidence="17">Plexin domain-containing protein 1</fullName>
    </submittedName>
</protein>
<dbReference type="CDD" id="cd04153">
    <property type="entry name" value="Arl5_Arl8"/>
    <property type="match status" value="1"/>
</dbReference>
<feature type="region of interest" description="Disordered" evidence="15">
    <location>
        <begin position="487"/>
        <end position="506"/>
    </location>
</feature>
<keyword evidence="6" id="KW-0732">Signal</keyword>
<evidence type="ECO:0000256" key="12">
    <source>
        <dbReference type="ARBA" id="ARBA00023288"/>
    </source>
</evidence>
<evidence type="ECO:0000256" key="1">
    <source>
        <dbReference type="ARBA" id="ARBA00004479"/>
    </source>
</evidence>
<keyword evidence="18" id="KW-1185">Reference proteome</keyword>
<keyword evidence="14" id="KW-0460">Magnesium</keyword>
<keyword evidence="8 16" id="KW-1133">Transmembrane helix</keyword>
<evidence type="ECO:0000256" key="9">
    <source>
        <dbReference type="ARBA" id="ARBA00023134"/>
    </source>
</evidence>